<gene>
    <name evidence="4" type="ORF">EZJ58_1177</name>
</gene>
<dbReference type="Pfam" id="PF13005">
    <property type="entry name" value="zf-IS66"/>
    <property type="match status" value="1"/>
</dbReference>
<evidence type="ECO:0000256" key="1">
    <source>
        <dbReference type="SAM" id="MobiDB-lite"/>
    </source>
</evidence>
<evidence type="ECO:0000313" key="4">
    <source>
        <dbReference type="EMBL" id="TCL03130.1"/>
    </source>
</evidence>
<accession>A0A4R1NG64</accession>
<organism evidence="4 5">
    <name type="scientific">Sodalis ligni</name>
    <dbReference type="NCBI Taxonomy" id="2697027"/>
    <lineage>
        <taxon>Bacteria</taxon>
        <taxon>Pseudomonadati</taxon>
        <taxon>Pseudomonadota</taxon>
        <taxon>Gammaproteobacteria</taxon>
        <taxon>Enterobacterales</taxon>
        <taxon>Bruguierivoracaceae</taxon>
        <taxon>Sodalis</taxon>
    </lineage>
</organism>
<feature type="domain" description="Transposase IS66 zinc-finger binding" evidence="3">
    <location>
        <begin position="1"/>
        <end position="32"/>
    </location>
</feature>
<evidence type="ECO:0000259" key="2">
    <source>
        <dbReference type="Pfam" id="PF03050"/>
    </source>
</evidence>
<reference evidence="4 5" key="1">
    <citation type="submission" date="2019-02" db="EMBL/GenBank/DDBJ databases">
        <title>Investigation of anaerobic lignin degradation for improved lignocellulosic biofuels.</title>
        <authorList>
            <person name="Deangelis K."/>
        </authorList>
    </citation>
    <scope>NUCLEOTIDE SEQUENCE [LARGE SCALE GENOMIC DNA]</scope>
    <source>
        <strain evidence="4 5">159R</strain>
    </source>
</reference>
<dbReference type="Proteomes" id="UP000294555">
    <property type="component" value="Unassembled WGS sequence"/>
</dbReference>
<dbReference type="EMBL" id="SJOI01000001">
    <property type="protein sequence ID" value="TCL03130.1"/>
    <property type="molecule type" value="Genomic_DNA"/>
</dbReference>
<dbReference type="PANTHER" id="PTHR33678">
    <property type="entry name" value="BLL1576 PROTEIN"/>
    <property type="match status" value="1"/>
</dbReference>
<keyword evidence="5" id="KW-1185">Reference proteome</keyword>
<feature type="compositionally biased region" description="Basic and acidic residues" evidence="1">
    <location>
        <begin position="242"/>
        <end position="254"/>
    </location>
</feature>
<protein>
    <submittedName>
        <fullName evidence="4">Transposase</fullName>
    </submittedName>
</protein>
<evidence type="ECO:0000259" key="3">
    <source>
        <dbReference type="Pfam" id="PF13005"/>
    </source>
</evidence>
<dbReference type="InterPro" id="IPR004291">
    <property type="entry name" value="Transposase_IS66_central"/>
</dbReference>
<feature type="domain" description="Transposase IS66 central" evidence="2">
    <location>
        <begin position="46"/>
        <end position="239"/>
    </location>
</feature>
<dbReference type="InterPro" id="IPR052344">
    <property type="entry name" value="Transposase-related"/>
</dbReference>
<name>A0A4R1NG64_9GAMM</name>
<dbReference type="AlphaFoldDB" id="A0A4R1NG64"/>
<evidence type="ECO:0000313" key="5">
    <source>
        <dbReference type="Proteomes" id="UP000294555"/>
    </source>
</evidence>
<dbReference type="Pfam" id="PF03050">
    <property type="entry name" value="DDE_Tnp_IS66"/>
    <property type="match status" value="1"/>
</dbReference>
<sequence length="268" mass="29331">MGEDVSEQLELIKSAFKVIRTRRQKKACARCDVIVQAPAPARPIERGIAGPGLLARVMTAKYAEHTPLYRQSDIFARQGVALSGATMAGWVGLCSNLLTPLADALCDYVMSTGKVHVDDTPVDVLQPGNGKPKTGRLWVYVRDDRNAGSTLPPAVWFAYSPDRKCVHPQTHLAGFSGLLQADAYTSYNPLYEAGHIREVGCMAHARREIHDIHMRTPSPTTAEALQRIGELYASKPTSGDVRPGRENRCAKRDPDHCSSIWRAGSGKN</sequence>
<dbReference type="InterPro" id="IPR024474">
    <property type="entry name" value="Znf_dom_IS66"/>
</dbReference>
<dbReference type="NCBIfam" id="NF033517">
    <property type="entry name" value="transpos_IS66"/>
    <property type="match status" value="1"/>
</dbReference>
<dbReference type="PANTHER" id="PTHR33678:SF1">
    <property type="entry name" value="BLL1576 PROTEIN"/>
    <property type="match status" value="1"/>
</dbReference>
<feature type="region of interest" description="Disordered" evidence="1">
    <location>
        <begin position="234"/>
        <end position="254"/>
    </location>
</feature>
<proteinExistence type="predicted"/>
<comment type="caution">
    <text evidence="4">The sequence shown here is derived from an EMBL/GenBank/DDBJ whole genome shotgun (WGS) entry which is preliminary data.</text>
</comment>